<feature type="region of interest" description="Disordered" evidence="9">
    <location>
        <begin position="1"/>
        <end position="192"/>
    </location>
</feature>
<keyword evidence="6 7" id="KW-0413">Isomerase</keyword>
<dbReference type="InterPro" id="IPR014711">
    <property type="entry name" value="TopoI_cat_a-hlx-sub_euk"/>
</dbReference>
<evidence type="ECO:0000259" key="10">
    <source>
        <dbReference type="SMART" id="SM00435"/>
    </source>
</evidence>
<feature type="compositionally biased region" description="Basic and acidic residues" evidence="9">
    <location>
        <begin position="38"/>
        <end position="49"/>
    </location>
</feature>
<evidence type="ECO:0000256" key="5">
    <source>
        <dbReference type="ARBA" id="ARBA00023125"/>
    </source>
</evidence>
<dbReference type="Gene3D" id="2.170.11.10">
    <property type="entry name" value="DNA Topoisomerase I, domain 2"/>
    <property type="match status" value="1"/>
</dbReference>
<evidence type="ECO:0000256" key="9">
    <source>
        <dbReference type="SAM" id="MobiDB-lite"/>
    </source>
</evidence>
<dbReference type="GO" id="GO:0005694">
    <property type="term" value="C:chromosome"/>
    <property type="evidence" value="ECO:0007669"/>
    <property type="project" value="InterPro"/>
</dbReference>
<dbReference type="InterPro" id="IPR025834">
    <property type="entry name" value="TopoI_C_dom"/>
</dbReference>
<feature type="domain" description="DNA topoisomerase I eukaryotic-type" evidence="10">
    <location>
        <begin position="361"/>
        <end position="712"/>
    </location>
</feature>
<dbReference type="InterPro" id="IPR013499">
    <property type="entry name" value="TopoI_euk"/>
</dbReference>
<dbReference type="PANTHER" id="PTHR10290">
    <property type="entry name" value="DNA TOPOISOMERASE I"/>
    <property type="match status" value="1"/>
</dbReference>
<dbReference type="PRINTS" id="PR00416">
    <property type="entry name" value="EUTPISMRASEI"/>
</dbReference>
<evidence type="ECO:0000256" key="1">
    <source>
        <dbReference type="ARBA" id="ARBA00000213"/>
    </source>
</evidence>
<dbReference type="InterPro" id="IPR013030">
    <property type="entry name" value="DNA_topo_DNA_db_N_dom2"/>
</dbReference>
<evidence type="ECO:0000256" key="7">
    <source>
        <dbReference type="PROSITE-ProRule" id="PRU01382"/>
    </source>
</evidence>
<dbReference type="InterPro" id="IPR011010">
    <property type="entry name" value="DNA_brk_join_enz"/>
</dbReference>
<evidence type="ECO:0000313" key="11">
    <source>
        <dbReference type="EMBL" id="CAD7251635.1"/>
    </source>
</evidence>
<evidence type="ECO:0000256" key="2">
    <source>
        <dbReference type="ARBA" id="ARBA00006645"/>
    </source>
</evidence>
<dbReference type="Proteomes" id="UP000677054">
    <property type="component" value="Unassembled WGS sequence"/>
</dbReference>
<feature type="active site" description="O-(3'-phospho-DNA)-tyrosine intermediate" evidence="7">
    <location>
        <position position="698"/>
    </location>
</feature>
<dbReference type="Pfam" id="PF01028">
    <property type="entry name" value="Topoisom_I"/>
    <property type="match status" value="2"/>
</dbReference>
<dbReference type="Pfam" id="PF02919">
    <property type="entry name" value="Topoisom_I_N"/>
    <property type="match status" value="1"/>
</dbReference>
<evidence type="ECO:0000313" key="12">
    <source>
        <dbReference type="Proteomes" id="UP000677054"/>
    </source>
</evidence>
<feature type="compositionally biased region" description="Polar residues" evidence="9">
    <location>
        <begin position="1"/>
        <end position="12"/>
    </location>
</feature>
<organism evidence="11">
    <name type="scientific">Darwinula stevensoni</name>
    <dbReference type="NCBI Taxonomy" id="69355"/>
    <lineage>
        <taxon>Eukaryota</taxon>
        <taxon>Metazoa</taxon>
        <taxon>Ecdysozoa</taxon>
        <taxon>Arthropoda</taxon>
        <taxon>Crustacea</taxon>
        <taxon>Oligostraca</taxon>
        <taxon>Ostracoda</taxon>
        <taxon>Podocopa</taxon>
        <taxon>Podocopida</taxon>
        <taxon>Darwinulocopina</taxon>
        <taxon>Darwinuloidea</taxon>
        <taxon>Darwinulidae</taxon>
        <taxon>Darwinula</taxon>
    </lineage>
</organism>
<dbReference type="Gene3D" id="1.10.10.41">
    <property type="entry name" value="Yeast DNA topoisomerase - domain 1"/>
    <property type="match status" value="1"/>
</dbReference>
<dbReference type="EMBL" id="LR903208">
    <property type="protein sequence ID" value="CAD7251635.1"/>
    <property type="molecule type" value="Genomic_DNA"/>
</dbReference>
<dbReference type="SUPFAM" id="SSF56349">
    <property type="entry name" value="DNA breaking-rejoining enzymes"/>
    <property type="match status" value="1"/>
</dbReference>
<dbReference type="SUPFAM" id="SSF56741">
    <property type="entry name" value="Eukaryotic DNA topoisomerase I, N-terminal DNA-binding fragment"/>
    <property type="match status" value="1"/>
</dbReference>
<reference evidence="11" key="1">
    <citation type="submission" date="2020-11" db="EMBL/GenBank/DDBJ databases">
        <authorList>
            <person name="Tran Van P."/>
        </authorList>
    </citation>
    <scope>NUCLEOTIDE SEQUENCE</scope>
</reference>
<dbReference type="GO" id="GO:0007059">
    <property type="term" value="P:chromosome segregation"/>
    <property type="evidence" value="ECO:0007669"/>
    <property type="project" value="TreeGrafter"/>
</dbReference>
<evidence type="ECO:0000256" key="8">
    <source>
        <dbReference type="SAM" id="Coils"/>
    </source>
</evidence>
<dbReference type="InterPro" id="IPR008336">
    <property type="entry name" value="TopoI_DNA-bd_euk"/>
</dbReference>
<dbReference type="Pfam" id="PF14370">
    <property type="entry name" value="Topo_C_assoc"/>
    <property type="match status" value="1"/>
</dbReference>
<keyword evidence="4 7" id="KW-0799">Topoisomerase</keyword>
<comment type="similarity">
    <text evidence="2 7">Belongs to the type IB topoisomerase family.</text>
</comment>
<dbReference type="Gene3D" id="3.90.15.10">
    <property type="entry name" value="Topoisomerase I, Chain A, domain 3"/>
    <property type="match status" value="2"/>
</dbReference>
<dbReference type="GO" id="GO:0003917">
    <property type="term" value="F:DNA topoisomerase type I (single strand cut, ATP-independent) activity"/>
    <property type="evidence" value="ECO:0007669"/>
    <property type="project" value="UniProtKB-UniRule"/>
</dbReference>
<dbReference type="PANTHER" id="PTHR10290:SF1">
    <property type="entry name" value="DNA TOPOISOMERASE I, MITOCHONDRIAL"/>
    <property type="match status" value="1"/>
</dbReference>
<evidence type="ECO:0000256" key="4">
    <source>
        <dbReference type="ARBA" id="ARBA00023029"/>
    </source>
</evidence>
<feature type="compositionally biased region" description="Acidic residues" evidence="9">
    <location>
        <begin position="64"/>
        <end position="192"/>
    </location>
</feature>
<dbReference type="InterPro" id="IPR014727">
    <property type="entry name" value="TopoI_cat_a/b-sub_euk"/>
</dbReference>
<name>A0A7R9ACG4_9CRUS</name>
<dbReference type="InterPro" id="IPR036202">
    <property type="entry name" value="TopoI_DNA-bd_euk_N_sf"/>
</dbReference>
<dbReference type="GO" id="GO:0005730">
    <property type="term" value="C:nucleolus"/>
    <property type="evidence" value="ECO:0007669"/>
    <property type="project" value="TreeGrafter"/>
</dbReference>
<feature type="coiled-coil region" evidence="8">
    <location>
        <begin position="311"/>
        <end position="338"/>
    </location>
</feature>
<dbReference type="GO" id="GO:0006260">
    <property type="term" value="P:DNA replication"/>
    <property type="evidence" value="ECO:0007669"/>
    <property type="project" value="TreeGrafter"/>
</dbReference>
<keyword evidence="12" id="KW-1185">Reference proteome</keyword>
<dbReference type="GO" id="GO:0006265">
    <property type="term" value="P:DNA topological change"/>
    <property type="evidence" value="ECO:0007669"/>
    <property type="project" value="UniProtKB-UniRule"/>
</dbReference>
<dbReference type="EMBL" id="CAJPEV010003691">
    <property type="protein sequence ID" value="CAG0900333.1"/>
    <property type="molecule type" value="Genomic_DNA"/>
</dbReference>
<keyword evidence="8" id="KW-0175">Coiled coil</keyword>
<dbReference type="InterPro" id="IPR001631">
    <property type="entry name" value="TopoI"/>
</dbReference>
<dbReference type="FunFam" id="1.10.10.41:FF:000001">
    <property type="entry name" value="DNA topoisomerase I"/>
    <property type="match status" value="1"/>
</dbReference>
<dbReference type="InterPro" id="IPR013500">
    <property type="entry name" value="TopoI_cat_euk"/>
</dbReference>
<evidence type="ECO:0000256" key="3">
    <source>
        <dbReference type="ARBA" id="ARBA00012891"/>
    </source>
</evidence>
<proteinExistence type="inferred from homology"/>
<dbReference type="OrthoDB" id="47179at2759"/>
<keyword evidence="5 7" id="KW-0238">DNA-binding</keyword>
<dbReference type="InterPro" id="IPR013034">
    <property type="entry name" value="DNA_topo_DNA_db_N_dom1"/>
</dbReference>
<evidence type="ECO:0000256" key="6">
    <source>
        <dbReference type="ARBA" id="ARBA00023235"/>
    </source>
</evidence>
<dbReference type="Gene3D" id="1.10.132.10">
    <property type="match status" value="1"/>
</dbReference>
<dbReference type="GO" id="GO:0003677">
    <property type="term" value="F:DNA binding"/>
    <property type="evidence" value="ECO:0007669"/>
    <property type="project" value="UniProtKB-UniRule"/>
</dbReference>
<feature type="coiled-coil region" evidence="8">
    <location>
        <begin position="621"/>
        <end position="648"/>
    </location>
</feature>
<dbReference type="EC" id="5.6.2.1" evidence="3"/>
<sequence>METNEDSSTSQKPDNECHHRVLKRIQKSGTLEAKRRKVNVEEEGVTKDAEENDVKDDRANKDDMGEEDKPNDDEEDEQVGEEESEEKDEQIDEEESEEEEEQVDEEESEEEEEQVDEEENEEEEEQVDEEESEEEEEQVDEEENEEEEEQVEEEESEEDEEQVEEEESEEEEEQVDEEESEEEDEQVDEEGCMMEQEGIDKGQGEEHKKEKRDNVNKWESLHHEGPLFAPKYEKLPENIKLIYDGKPEELSLPAEEVATFYAKILDDDCTKDDTFNQNFFTDWRKVMTDEEQKIITNLKKCSFKAIHKHFLQMNKEKKNMSNEEKQKLKEQKEDEMEKYGFCLIDDERERIGNFKIEPAGLFRGRGENPKRGKLKVRITPEDVIINCSKDSKIPEPPPSHEWEKVVQNQKVTWLARWTDKITRCPKYVKLSPSSNLMMEKDRQKFDTARRLHKSIDTIRENYWKDMESEEVQVRQRGVAIYLIDQLALRVGNEKTQKKRLILLAAALYVASIPYRNEVYVDKRVFQNMQNFMNGKKIGDKLFDQLSAVGLNDHLKSLMEGLTAKVFRTYRASQTLQEKLDELTDPNAPVEEKFRTHLKATQAVANLCNHQRSNPKIDPKSIKSLEKNVQEVKRAVQAAKNDLQSDKKTYNESKDMKNKVEKKKKVLLWLKEKLSILKIKRTLAKEGKERAPEVSKLYYLDPRITVAWSKKHSVPIDVIFTMSQKEKFHWAISGVGPNFRFDELD</sequence>
<dbReference type="PROSITE" id="PS52038">
    <property type="entry name" value="TOPO_IB_2"/>
    <property type="match status" value="1"/>
</dbReference>
<dbReference type="AlphaFoldDB" id="A0A7R9ACG4"/>
<comment type="catalytic activity">
    <reaction evidence="1 7">
        <text>ATP-independent breakage of single-stranded DNA, followed by passage and rejoining.</text>
        <dbReference type="EC" id="5.6.2.1"/>
    </reaction>
</comment>
<gene>
    <name evidence="11" type="ORF">DSTB1V02_LOCUS11397</name>
</gene>
<protein>
    <recommendedName>
        <fullName evidence="3">DNA topoisomerase</fullName>
        <ecNumber evidence="3">5.6.2.1</ecNumber>
    </recommendedName>
</protein>
<accession>A0A7R9ACG4</accession>
<dbReference type="InterPro" id="IPR051062">
    <property type="entry name" value="Topoisomerase_IB"/>
</dbReference>
<dbReference type="SMART" id="SM00435">
    <property type="entry name" value="TOPEUc"/>
    <property type="match status" value="1"/>
</dbReference>